<organism evidence="1 2">
    <name type="scientific">Diplogelasinospora grovesii</name>
    <dbReference type="NCBI Taxonomy" id="303347"/>
    <lineage>
        <taxon>Eukaryota</taxon>
        <taxon>Fungi</taxon>
        <taxon>Dikarya</taxon>
        <taxon>Ascomycota</taxon>
        <taxon>Pezizomycotina</taxon>
        <taxon>Sordariomycetes</taxon>
        <taxon>Sordariomycetidae</taxon>
        <taxon>Sordariales</taxon>
        <taxon>Diplogelasinosporaceae</taxon>
        <taxon>Diplogelasinospora</taxon>
    </lineage>
</organism>
<name>A0AAN6MXM8_9PEZI</name>
<accession>A0AAN6MXM8</accession>
<reference evidence="2" key="1">
    <citation type="journal article" date="2023" name="Mol. Phylogenet. Evol.">
        <title>Genome-scale phylogeny and comparative genomics of the fungal order Sordariales.</title>
        <authorList>
            <person name="Hensen N."/>
            <person name="Bonometti L."/>
            <person name="Westerberg I."/>
            <person name="Brannstrom I.O."/>
            <person name="Guillou S."/>
            <person name="Cros-Aarteil S."/>
            <person name="Calhoun S."/>
            <person name="Haridas S."/>
            <person name="Kuo A."/>
            <person name="Mondo S."/>
            <person name="Pangilinan J."/>
            <person name="Riley R."/>
            <person name="LaButti K."/>
            <person name="Andreopoulos B."/>
            <person name="Lipzen A."/>
            <person name="Chen C."/>
            <person name="Yan M."/>
            <person name="Daum C."/>
            <person name="Ng V."/>
            <person name="Clum A."/>
            <person name="Steindorff A."/>
            <person name="Ohm R.A."/>
            <person name="Martin F."/>
            <person name="Silar P."/>
            <person name="Natvig D.O."/>
            <person name="Lalanne C."/>
            <person name="Gautier V."/>
            <person name="Ament-Velasquez S.L."/>
            <person name="Kruys A."/>
            <person name="Hutchinson M.I."/>
            <person name="Powell A.J."/>
            <person name="Barry K."/>
            <person name="Miller A.N."/>
            <person name="Grigoriev I.V."/>
            <person name="Debuchy R."/>
            <person name="Gladieux P."/>
            <person name="Hiltunen Thoren M."/>
            <person name="Johannesson H."/>
        </authorList>
    </citation>
    <scope>NUCLEOTIDE SEQUENCE [LARGE SCALE GENOMIC DNA]</scope>
    <source>
        <strain evidence="2">CBS 340.73</strain>
    </source>
</reference>
<evidence type="ECO:0000313" key="1">
    <source>
        <dbReference type="EMBL" id="KAK3934378.1"/>
    </source>
</evidence>
<dbReference type="Proteomes" id="UP001303473">
    <property type="component" value="Unassembled WGS sequence"/>
</dbReference>
<dbReference type="EMBL" id="MU853995">
    <property type="protein sequence ID" value="KAK3934378.1"/>
    <property type="molecule type" value="Genomic_DNA"/>
</dbReference>
<comment type="caution">
    <text evidence="1">The sequence shown here is derived from an EMBL/GenBank/DDBJ whole genome shotgun (WGS) entry which is preliminary data.</text>
</comment>
<dbReference type="AlphaFoldDB" id="A0AAN6MXM8"/>
<sequence>MGFVNGFANGWVSAFPSVNPTAAPLWHQPTLTDQIKCECISFLQFYVCGCPDLGFDTHGRPRRTEKRCHVFQMDIFTQDYLARLGFQHAPKADNRVRILPFPCLRHMLTSRTYVAPQQIEDEKTRVLDARNSAFMTARANRSIREQQRAQITTATNLVLNPCRKRPRAQFEDNAPSIPAQICNNSSWNFNSVNGNIQGQNLPPPGNKRARMMREARKATISGEQSSFGFGWSIWDDFPLDVPTRPHTHNDNFSWLKEEQAIDLDELDGKPRARCDWIYRFGYLNKNFGNPFHPRYERHVNKGYDNGAYIITPMAIEQAQHATWWKLGNFENDWLLHAVLDDALLDM</sequence>
<keyword evidence="2" id="KW-1185">Reference proteome</keyword>
<proteinExistence type="predicted"/>
<protein>
    <submittedName>
        <fullName evidence="1">Uncharacterized protein</fullName>
    </submittedName>
</protein>
<evidence type="ECO:0000313" key="2">
    <source>
        <dbReference type="Proteomes" id="UP001303473"/>
    </source>
</evidence>
<gene>
    <name evidence="1" type="ORF">QBC46DRAFT_427560</name>
</gene>